<dbReference type="Proteomes" id="UP000681720">
    <property type="component" value="Unassembled WGS sequence"/>
</dbReference>
<proteinExistence type="predicted"/>
<evidence type="ECO:0000313" key="2">
    <source>
        <dbReference type="EMBL" id="CAF4646198.1"/>
    </source>
</evidence>
<dbReference type="EMBL" id="CAJOBJ010114245">
    <property type="protein sequence ID" value="CAF4646198.1"/>
    <property type="molecule type" value="Genomic_DNA"/>
</dbReference>
<accession>A0A8S2XQF4</accession>
<feature type="non-terminal residue" evidence="1">
    <location>
        <position position="1"/>
    </location>
</feature>
<evidence type="ECO:0000313" key="3">
    <source>
        <dbReference type="Proteomes" id="UP000681967"/>
    </source>
</evidence>
<name>A0A8S2XQF4_9BILA</name>
<sequence length="54" mass="5460">ALTSVILANMCGLELLTSAYGLILLGQGVSSLSGPIVGGKEILELPSGKFVISE</sequence>
<dbReference type="AlphaFoldDB" id="A0A8S2XQF4"/>
<dbReference type="Proteomes" id="UP000681967">
    <property type="component" value="Unassembled WGS sequence"/>
</dbReference>
<reference evidence="1" key="1">
    <citation type="submission" date="2021-02" db="EMBL/GenBank/DDBJ databases">
        <authorList>
            <person name="Nowell W R."/>
        </authorList>
    </citation>
    <scope>NUCLEOTIDE SEQUENCE</scope>
</reference>
<dbReference type="EMBL" id="CAJOBH010080501">
    <property type="protein sequence ID" value="CAF4514788.1"/>
    <property type="molecule type" value="Genomic_DNA"/>
</dbReference>
<organism evidence="1 3">
    <name type="scientific">Rotaria magnacalcarata</name>
    <dbReference type="NCBI Taxonomy" id="392030"/>
    <lineage>
        <taxon>Eukaryota</taxon>
        <taxon>Metazoa</taxon>
        <taxon>Spiralia</taxon>
        <taxon>Gnathifera</taxon>
        <taxon>Rotifera</taxon>
        <taxon>Eurotatoria</taxon>
        <taxon>Bdelloidea</taxon>
        <taxon>Philodinida</taxon>
        <taxon>Philodinidae</taxon>
        <taxon>Rotaria</taxon>
    </lineage>
</organism>
<evidence type="ECO:0000313" key="1">
    <source>
        <dbReference type="EMBL" id="CAF4514788.1"/>
    </source>
</evidence>
<comment type="caution">
    <text evidence="1">The sequence shown here is derived from an EMBL/GenBank/DDBJ whole genome shotgun (WGS) entry which is preliminary data.</text>
</comment>
<gene>
    <name evidence="1" type="ORF">BYL167_LOCUS36636</name>
    <name evidence="2" type="ORF">GIL414_LOCUS40854</name>
</gene>
<protein>
    <submittedName>
        <fullName evidence="1">Uncharacterized protein</fullName>
    </submittedName>
</protein>